<evidence type="ECO:0000313" key="2">
    <source>
        <dbReference type="Proteomes" id="UP001597048"/>
    </source>
</evidence>
<protein>
    <submittedName>
        <fullName evidence="1">DUF3545 family protein</fullName>
    </submittedName>
</protein>
<proteinExistence type="predicted"/>
<dbReference type="EMBL" id="JBHTJS010000006">
    <property type="protein sequence ID" value="MFD1007030.1"/>
    <property type="molecule type" value="Genomic_DNA"/>
</dbReference>
<comment type="caution">
    <text evidence="1">The sequence shown here is derived from an EMBL/GenBank/DDBJ whole genome shotgun (WGS) entry which is preliminary data.</text>
</comment>
<sequence length="65" mass="7606">MERSSFSQKFVVKRSPRFNAREAAKIGQWRKIEAILDEQRLQQELQQFDCIEGILAPRSKRTAPS</sequence>
<dbReference type="InterPro" id="IPR021932">
    <property type="entry name" value="DUF3545"/>
</dbReference>
<organism evidence="1 2">
    <name type="scientific">Oceanisphaera ostreae</name>
    <dbReference type="NCBI Taxonomy" id="914151"/>
    <lineage>
        <taxon>Bacteria</taxon>
        <taxon>Pseudomonadati</taxon>
        <taxon>Pseudomonadota</taxon>
        <taxon>Gammaproteobacteria</taxon>
        <taxon>Aeromonadales</taxon>
        <taxon>Aeromonadaceae</taxon>
        <taxon>Oceanisphaera</taxon>
    </lineage>
</organism>
<accession>A0ABW3KFD4</accession>
<evidence type="ECO:0000313" key="1">
    <source>
        <dbReference type="EMBL" id="MFD1007030.1"/>
    </source>
</evidence>
<dbReference type="Pfam" id="PF12065">
    <property type="entry name" value="DUF3545"/>
    <property type="match status" value="1"/>
</dbReference>
<keyword evidence="2" id="KW-1185">Reference proteome</keyword>
<dbReference type="Proteomes" id="UP001597048">
    <property type="component" value="Unassembled WGS sequence"/>
</dbReference>
<dbReference type="RefSeq" id="WP_379556954.1">
    <property type="nucleotide sequence ID" value="NZ_JBHTJS010000006.1"/>
</dbReference>
<name>A0ABW3KFD4_9GAMM</name>
<reference evidence="2" key="1">
    <citation type="journal article" date="2019" name="Int. J. Syst. Evol. Microbiol.">
        <title>The Global Catalogue of Microorganisms (GCM) 10K type strain sequencing project: providing services to taxonomists for standard genome sequencing and annotation.</title>
        <authorList>
            <consortium name="The Broad Institute Genomics Platform"/>
            <consortium name="The Broad Institute Genome Sequencing Center for Infectious Disease"/>
            <person name="Wu L."/>
            <person name="Ma J."/>
        </authorList>
    </citation>
    <scope>NUCLEOTIDE SEQUENCE [LARGE SCALE GENOMIC DNA]</scope>
    <source>
        <strain evidence="2">CCUG 60525</strain>
    </source>
</reference>
<gene>
    <name evidence="1" type="ORF">ACFQ1C_02520</name>
</gene>